<proteinExistence type="predicted"/>
<dbReference type="InterPro" id="IPR037923">
    <property type="entry name" value="HTH-like"/>
</dbReference>
<evidence type="ECO:0000313" key="5">
    <source>
        <dbReference type="EMBL" id="RXK85279.1"/>
    </source>
</evidence>
<dbReference type="GO" id="GO:0043565">
    <property type="term" value="F:sequence-specific DNA binding"/>
    <property type="evidence" value="ECO:0007669"/>
    <property type="project" value="InterPro"/>
</dbReference>
<dbReference type="GO" id="GO:0003700">
    <property type="term" value="F:DNA-binding transcription factor activity"/>
    <property type="evidence" value="ECO:0007669"/>
    <property type="project" value="InterPro"/>
</dbReference>
<dbReference type="EMBL" id="SDHZ01000001">
    <property type="protein sequence ID" value="RXK85279.1"/>
    <property type="molecule type" value="Genomic_DNA"/>
</dbReference>
<dbReference type="SUPFAM" id="SSF51215">
    <property type="entry name" value="Regulatory protein AraC"/>
    <property type="match status" value="1"/>
</dbReference>
<sequence length="294" mass="34374">MENLSKKDVIAQYDFFRTKYGDELLIDLIWLEDLDKYIKTSPLQRLSYYDITIIIDGCGTLSINGCKQQLKQGYIFFSSPGQIREWDTAVAPKGYALIFEDEFLHTFFNDAQFTRQLSYFQPGAVSPVLELVSEDLLKLTTLLKDIKAEIPVSGNADKHMLRALLYQALIFLNRKFVETFPLCMKRLNNRYIERFTQLADVHFIEERSVAYYARELHITSGYLNNLVKECYAVSVKKYILDRTITEAKRLLLYTHMGIDEIAAHLHYENTTYFVRSFRAHTQLTPLAFRERKLP</sequence>
<keyword evidence="6" id="KW-1185">Reference proteome</keyword>
<reference evidence="5 6" key="1">
    <citation type="submission" date="2019-01" db="EMBL/GenBank/DDBJ databases">
        <title>Filimonas sp. strain TTM-71.</title>
        <authorList>
            <person name="Chen W.-M."/>
        </authorList>
    </citation>
    <scope>NUCLEOTIDE SEQUENCE [LARGE SCALE GENOMIC DNA]</scope>
    <source>
        <strain evidence="5 6">TTM-71</strain>
    </source>
</reference>
<dbReference type="InterPro" id="IPR009057">
    <property type="entry name" value="Homeodomain-like_sf"/>
</dbReference>
<keyword evidence="2" id="KW-0238">DNA-binding</keyword>
<dbReference type="PROSITE" id="PS01124">
    <property type="entry name" value="HTH_ARAC_FAMILY_2"/>
    <property type="match status" value="1"/>
</dbReference>
<evidence type="ECO:0000256" key="3">
    <source>
        <dbReference type="ARBA" id="ARBA00023163"/>
    </source>
</evidence>
<dbReference type="PANTHER" id="PTHR43280:SF32">
    <property type="entry name" value="TRANSCRIPTIONAL REGULATORY PROTEIN"/>
    <property type="match status" value="1"/>
</dbReference>
<dbReference type="PANTHER" id="PTHR43280">
    <property type="entry name" value="ARAC-FAMILY TRANSCRIPTIONAL REGULATOR"/>
    <property type="match status" value="1"/>
</dbReference>
<name>A0A4Q1D9Y4_9BACT</name>
<dbReference type="RefSeq" id="WP_129001031.1">
    <property type="nucleotide sequence ID" value="NZ_SDHZ01000001.1"/>
</dbReference>
<evidence type="ECO:0000259" key="4">
    <source>
        <dbReference type="PROSITE" id="PS01124"/>
    </source>
</evidence>
<protein>
    <submittedName>
        <fullName evidence="5">AraC family transcriptional regulator</fullName>
    </submittedName>
</protein>
<dbReference type="Proteomes" id="UP000290545">
    <property type="component" value="Unassembled WGS sequence"/>
</dbReference>
<evidence type="ECO:0000256" key="1">
    <source>
        <dbReference type="ARBA" id="ARBA00023015"/>
    </source>
</evidence>
<dbReference type="Pfam" id="PF12833">
    <property type="entry name" value="HTH_18"/>
    <property type="match status" value="1"/>
</dbReference>
<gene>
    <name evidence="5" type="ORF">ESB13_00170</name>
</gene>
<dbReference type="SUPFAM" id="SSF46689">
    <property type="entry name" value="Homeodomain-like"/>
    <property type="match status" value="1"/>
</dbReference>
<comment type="caution">
    <text evidence="5">The sequence shown here is derived from an EMBL/GenBank/DDBJ whole genome shotgun (WGS) entry which is preliminary data.</text>
</comment>
<evidence type="ECO:0000313" key="6">
    <source>
        <dbReference type="Proteomes" id="UP000290545"/>
    </source>
</evidence>
<dbReference type="Gene3D" id="1.10.10.60">
    <property type="entry name" value="Homeodomain-like"/>
    <property type="match status" value="1"/>
</dbReference>
<dbReference type="SMART" id="SM00342">
    <property type="entry name" value="HTH_ARAC"/>
    <property type="match status" value="1"/>
</dbReference>
<accession>A0A4Q1D9Y4</accession>
<dbReference type="OrthoDB" id="9793451at2"/>
<keyword evidence="3" id="KW-0804">Transcription</keyword>
<organism evidence="5 6">
    <name type="scientific">Filimonas effusa</name>
    <dbReference type="NCBI Taxonomy" id="2508721"/>
    <lineage>
        <taxon>Bacteria</taxon>
        <taxon>Pseudomonadati</taxon>
        <taxon>Bacteroidota</taxon>
        <taxon>Chitinophagia</taxon>
        <taxon>Chitinophagales</taxon>
        <taxon>Chitinophagaceae</taxon>
        <taxon>Filimonas</taxon>
    </lineage>
</organism>
<dbReference type="AlphaFoldDB" id="A0A4Q1D9Y4"/>
<keyword evidence="1" id="KW-0805">Transcription regulation</keyword>
<feature type="domain" description="HTH araC/xylS-type" evidence="4">
    <location>
        <begin position="193"/>
        <end position="291"/>
    </location>
</feature>
<dbReference type="InterPro" id="IPR018060">
    <property type="entry name" value="HTH_AraC"/>
</dbReference>
<evidence type="ECO:0000256" key="2">
    <source>
        <dbReference type="ARBA" id="ARBA00023125"/>
    </source>
</evidence>